<keyword evidence="3" id="KW-0645">Protease</keyword>
<comment type="caution">
    <text evidence="3">The sequence shown here is derived from an EMBL/GenBank/DDBJ whole genome shotgun (WGS) entry which is preliminary data.</text>
</comment>
<evidence type="ECO:0000313" key="4">
    <source>
        <dbReference type="Proteomes" id="UP001320766"/>
    </source>
</evidence>
<evidence type="ECO:0000259" key="2">
    <source>
        <dbReference type="PROSITE" id="PS51903"/>
    </source>
</evidence>
<proteinExistence type="predicted"/>
<protein>
    <submittedName>
        <fullName evidence="3">ATP-dependent Clp protease ATP-binding subunit ClpA</fullName>
    </submittedName>
</protein>
<dbReference type="EMBL" id="JAMZEC010000001">
    <property type="protein sequence ID" value="MCP2351634.1"/>
    <property type="molecule type" value="Genomic_DNA"/>
</dbReference>
<keyword evidence="3" id="KW-0067">ATP-binding</keyword>
<evidence type="ECO:0000313" key="3">
    <source>
        <dbReference type="EMBL" id="MCP2351634.1"/>
    </source>
</evidence>
<dbReference type="GO" id="GO:0005524">
    <property type="term" value="F:ATP binding"/>
    <property type="evidence" value="ECO:0007669"/>
    <property type="project" value="UniProtKB-KW"/>
</dbReference>
<keyword evidence="3" id="KW-0547">Nucleotide-binding</keyword>
<evidence type="ECO:0000256" key="1">
    <source>
        <dbReference type="PROSITE-ProRule" id="PRU01251"/>
    </source>
</evidence>
<dbReference type="InterPro" id="IPR036628">
    <property type="entry name" value="Clp_N_dom_sf"/>
</dbReference>
<keyword evidence="1" id="KW-0677">Repeat</keyword>
<name>A0ABT1KFB6_9ACTN</name>
<feature type="domain" description="Clp R" evidence="2">
    <location>
        <begin position="11"/>
        <end position="136"/>
    </location>
</feature>
<dbReference type="GO" id="GO:0008233">
    <property type="term" value="F:peptidase activity"/>
    <property type="evidence" value="ECO:0007669"/>
    <property type="project" value="UniProtKB-KW"/>
</dbReference>
<organism evidence="3 4">
    <name type="scientific">Nonomuraea roseoviolacea subsp. carminata</name>
    <dbReference type="NCBI Taxonomy" id="160689"/>
    <lineage>
        <taxon>Bacteria</taxon>
        <taxon>Bacillati</taxon>
        <taxon>Actinomycetota</taxon>
        <taxon>Actinomycetes</taxon>
        <taxon>Streptosporangiales</taxon>
        <taxon>Streptosporangiaceae</taxon>
        <taxon>Nonomuraea</taxon>
    </lineage>
</organism>
<keyword evidence="3" id="KW-0378">Hydrolase</keyword>
<dbReference type="RefSeq" id="WP_253778109.1">
    <property type="nucleotide sequence ID" value="NZ_BAAAVE010000047.1"/>
</dbReference>
<dbReference type="Proteomes" id="UP001320766">
    <property type="component" value="Unassembled WGS sequence"/>
</dbReference>
<dbReference type="InterPro" id="IPR004176">
    <property type="entry name" value="Clp_R_N"/>
</dbReference>
<dbReference type="PROSITE" id="PS51903">
    <property type="entry name" value="CLP_R"/>
    <property type="match status" value="1"/>
</dbReference>
<reference evidence="3 4" key="1">
    <citation type="submission" date="2022-06" db="EMBL/GenBank/DDBJ databases">
        <title>Sequencing the genomes of 1000 actinobacteria strains.</title>
        <authorList>
            <person name="Klenk H.-P."/>
        </authorList>
    </citation>
    <scope>NUCLEOTIDE SEQUENCE [LARGE SCALE GENOMIC DNA]</scope>
    <source>
        <strain evidence="3 4">DSM 44170</strain>
    </source>
</reference>
<dbReference type="Gene3D" id="1.10.1780.10">
    <property type="entry name" value="Clp, N-terminal domain"/>
    <property type="match status" value="2"/>
</dbReference>
<dbReference type="GO" id="GO:0006508">
    <property type="term" value="P:proteolysis"/>
    <property type="evidence" value="ECO:0007669"/>
    <property type="project" value="UniProtKB-KW"/>
</dbReference>
<accession>A0ABT1KFB6</accession>
<sequence length="136" mass="14853">MLRRTTLDRPLELLLTTRARQALDLAEQEARALRLARVTADHLLKGLARLGEGVAVMALSGLGRDLTVTRAQETGADLDHVVEQARREAAGLGHRYIGTEHLLLGLLHEESMAAALGVDLPRTRAQVIRVLQGKAR</sequence>
<gene>
    <name evidence="3" type="ORF">HD595_007756</name>
</gene>
<dbReference type="Pfam" id="PF02861">
    <property type="entry name" value="Clp_N"/>
    <property type="match status" value="2"/>
</dbReference>
<dbReference type="SUPFAM" id="SSF81923">
    <property type="entry name" value="Double Clp-N motif"/>
    <property type="match status" value="1"/>
</dbReference>
<keyword evidence="4" id="KW-1185">Reference proteome</keyword>